<sequence length="400" mass="46541">MKIGILTYHWVANFGANLQTLSTYKYVENAGHTPIIINWIPDDLMKVYERKVSKEQLCTHRQFAISNYHNITDVCKDKYDIARVVDEKQIDIVIIGSDAVFSYTPILERIRICRRGLWYFKPISDFDCPNPFWGDFYPLLKRKVKLVAMSASAQNTNYKKIILGFEKKRFVKALEQFSYVSVRDIWTKQMLSYLIGKDVDVPITPDPVFAFENNVSPNNRNIVQKYLGITNKYAILSVTDSVKEETWIKDLEKHFSEAGIILIGLPQTNTQFKNILEHNMPFPIDPLDWYLFIKNSVGYIGELMHPILVSLHNAVPIFALDLYGFRKNGRLITESSKTYQIVKRFGLLDNYYSVKDNRELPNPAYVVERIADFDKTKCQRNASIMYNQYLDMMDTILNSK</sequence>
<proteinExistence type="predicted"/>
<evidence type="ECO:0000313" key="3">
    <source>
        <dbReference type="Proteomes" id="UP000422221"/>
    </source>
</evidence>
<dbReference type="GO" id="GO:0016740">
    <property type="term" value="F:transferase activity"/>
    <property type="evidence" value="ECO:0007669"/>
    <property type="project" value="UniProtKB-KW"/>
</dbReference>
<comment type="caution">
    <text evidence="2">The sequence shown here is derived from an EMBL/GenBank/DDBJ whole genome shotgun (WGS) entry which is preliminary data.</text>
</comment>
<accession>A0A7J4XFW9</accession>
<dbReference type="RefSeq" id="WP_129648291.1">
    <property type="nucleotide sequence ID" value="NZ_CP081902.1"/>
</dbReference>
<reference evidence="2 3" key="1">
    <citation type="journal article" date="2019" name="Nat. Med.">
        <title>A library of human gut bacterial isolates paired with longitudinal multiomics data enables mechanistic microbiome research.</title>
        <authorList>
            <person name="Poyet M."/>
            <person name="Groussin M."/>
            <person name="Gibbons S.M."/>
            <person name="Avila-Pacheco J."/>
            <person name="Jiang X."/>
            <person name="Kearney S.M."/>
            <person name="Perrotta A.R."/>
            <person name="Berdy B."/>
            <person name="Zhao S."/>
            <person name="Lieberman T.D."/>
            <person name="Swanson P.K."/>
            <person name="Smith M."/>
            <person name="Roesemann S."/>
            <person name="Alexander J.E."/>
            <person name="Rich S.A."/>
            <person name="Livny J."/>
            <person name="Vlamakis H."/>
            <person name="Clish C."/>
            <person name="Bullock K."/>
            <person name="Deik A."/>
            <person name="Scott J."/>
            <person name="Pierce K.A."/>
            <person name="Xavier R.J."/>
            <person name="Alm E.J."/>
        </authorList>
    </citation>
    <scope>NUCLEOTIDE SEQUENCE [LARGE SCALE GENOMIC DNA]</scope>
    <source>
        <strain evidence="2 3">BIOML-A10</strain>
    </source>
</reference>
<feature type="domain" description="Polysaccharide pyruvyl transferase" evidence="1">
    <location>
        <begin position="13"/>
        <end position="321"/>
    </location>
</feature>
<dbReference type="Proteomes" id="UP000422221">
    <property type="component" value="Unassembled WGS sequence"/>
</dbReference>
<organism evidence="2 3">
    <name type="scientific">Bacteroides salyersiae</name>
    <dbReference type="NCBI Taxonomy" id="291644"/>
    <lineage>
        <taxon>Bacteria</taxon>
        <taxon>Pseudomonadati</taxon>
        <taxon>Bacteroidota</taxon>
        <taxon>Bacteroidia</taxon>
        <taxon>Bacteroidales</taxon>
        <taxon>Bacteroidaceae</taxon>
        <taxon>Bacteroides</taxon>
    </lineage>
</organism>
<evidence type="ECO:0000313" key="2">
    <source>
        <dbReference type="EMBL" id="KAA3761436.1"/>
    </source>
</evidence>
<name>A0A7J4XFW9_9BACE</name>
<dbReference type="Pfam" id="PF04230">
    <property type="entry name" value="PS_pyruv_trans"/>
    <property type="match status" value="1"/>
</dbReference>
<dbReference type="EMBL" id="VWMK01000017">
    <property type="protein sequence ID" value="KAA3761436.1"/>
    <property type="molecule type" value="Genomic_DNA"/>
</dbReference>
<keyword evidence="2" id="KW-0808">Transferase</keyword>
<evidence type="ECO:0000259" key="1">
    <source>
        <dbReference type="Pfam" id="PF04230"/>
    </source>
</evidence>
<gene>
    <name evidence="2" type="ORF">F3F73_16200</name>
</gene>
<dbReference type="InterPro" id="IPR007345">
    <property type="entry name" value="Polysacch_pyruvyl_Trfase"/>
</dbReference>
<protein>
    <submittedName>
        <fullName evidence="2">Polysaccharide pyruvyl transferase family protein</fullName>
    </submittedName>
</protein>
<dbReference type="AlphaFoldDB" id="A0A7J4XFW9"/>